<evidence type="ECO:0000256" key="1">
    <source>
        <dbReference type="ARBA" id="ARBA00004496"/>
    </source>
</evidence>
<dbReference type="GO" id="GO:0008270">
    <property type="term" value="F:zinc ion binding"/>
    <property type="evidence" value="ECO:0007669"/>
    <property type="project" value="UniProtKB-KW"/>
</dbReference>
<dbReference type="Proteomes" id="UP000663829">
    <property type="component" value="Unassembled WGS sequence"/>
</dbReference>
<gene>
    <name evidence="8" type="ORF">GPM918_LOCUS24205</name>
    <name evidence="9" type="ORF">SRO942_LOCUS24204</name>
</gene>
<reference evidence="8" key="1">
    <citation type="submission" date="2021-02" db="EMBL/GenBank/DDBJ databases">
        <authorList>
            <person name="Nowell W R."/>
        </authorList>
    </citation>
    <scope>NUCLEOTIDE SEQUENCE</scope>
</reference>
<dbReference type="AlphaFoldDB" id="A0A814WZ55"/>
<feature type="domain" description="RZ-type" evidence="7">
    <location>
        <begin position="339"/>
        <end position="382"/>
    </location>
</feature>
<dbReference type="EMBL" id="CAJNOQ010008936">
    <property type="protein sequence ID" value="CAF1210917.1"/>
    <property type="molecule type" value="Genomic_DNA"/>
</dbReference>
<keyword evidence="10" id="KW-1185">Reference proteome</keyword>
<protein>
    <recommendedName>
        <fullName evidence="7">RZ-type domain-containing protein</fullName>
    </recommendedName>
</protein>
<dbReference type="OrthoDB" id="10063359at2759"/>
<dbReference type="Pfam" id="PF20173">
    <property type="entry name" value="ZnF_RZ-type"/>
    <property type="match status" value="1"/>
</dbReference>
<dbReference type="EMBL" id="CAJOBC010008937">
    <property type="protein sequence ID" value="CAF3974916.1"/>
    <property type="molecule type" value="Genomic_DNA"/>
</dbReference>
<comment type="caution">
    <text evidence="8">The sequence shown here is derived from an EMBL/GenBank/DDBJ whole genome shotgun (WGS) entry which is preliminary data.</text>
</comment>
<evidence type="ECO:0000256" key="3">
    <source>
        <dbReference type="ARBA" id="ARBA00022723"/>
    </source>
</evidence>
<name>A0A814WZ55_9BILA</name>
<evidence type="ECO:0000256" key="4">
    <source>
        <dbReference type="ARBA" id="ARBA00022771"/>
    </source>
</evidence>
<evidence type="ECO:0000313" key="8">
    <source>
        <dbReference type="EMBL" id="CAF1210917.1"/>
    </source>
</evidence>
<dbReference type="InterPro" id="IPR046439">
    <property type="entry name" value="ZF_RZ_dom"/>
</dbReference>
<evidence type="ECO:0000256" key="2">
    <source>
        <dbReference type="ARBA" id="ARBA00022490"/>
    </source>
</evidence>
<organism evidence="8 10">
    <name type="scientific">Didymodactylos carnosus</name>
    <dbReference type="NCBI Taxonomy" id="1234261"/>
    <lineage>
        <taxon>Eukaryota</taxon>
        <taxon>Metazoa</taxon>
        <taxon>Spiralia</taxon>
        <taxon>Gnathifera</taxon>
        <taxon>Rotifera</taxon>
        <taxon>Eurotatoria</taxon>
        <taxon>Bdelloidea</taxon>
        <taxon>Philodinida</taxon>
        <taxon>Philodinidae</taxon>
        <taxon>Didymodactylos</taxon>
    </lineage>
</organism>
<dbReference type="Proteomes" id="UP000681722">
    <property type="component" value="Unassembled WGS sequence"/>
</dbReference>
<sequence>MNLIVNASSMKDIENILNRDYEHFEKNLNNVQIFISKDISDHVKLFGLIIWLKYYTHTYAYALINDSKQKIMINIDKLLSNNDVSFCSSIKLFIIKQMMYFNKKTFNELMFVFEDRNVTWIKQFQHLIISDQRERQTKNFFLPLPLFQYKKQFFHIDKTLTSLRVINDFRYLITQCGNDSRLTFSLYSWFIQYYSNIYTMNDNVNVNVNIYVKMIEDQLKDEFILNFEPIGMEFITSLCKNFKTNNSTYFQLSSNMSNNDVYLRVTVLRIFALFLSSKCTKNVTYLNCLLFDVKTKKMSKKYLQHLQSICLFGLCRMDPVVKQMEHVKKSVQERLNEKKISKQGKFIYQCSKNCYYMYYFENCGMANDRSKCQLCGLDIGATALNQLIERDPPQIQLSINNAFKQIDQYLIEYEKKTEFGYYNKTQAEYSPIDETPNHLKPITYRLLNMFIQSIIYLLYNLKYLSENDMNELVTLNDSGNFIKAHFENDYKLLGTILSNHDDFHIWIAKILEHLITIQEENKINGMLTTNENLHHFETYFEQNIIFPNLKSLSNDINQYKIMYNDFIREKNSKPTINDFINELVENDVIYPFLKFFNVTKGGNIVDVEEFRTIFHLTPHNDIIYPVTNFIRNRLEEIENLNYLYPLMKRSSIM</sequence>
<evidence type="ECO:0000256" key="5">
    <source>
        <dbReference type="ARBA" id="ARBA00022833"/>
    </source>
</evidence>
<keyword evidence="4" id="KW-0863">Zinc-finger</keyword>
<keyword evidence="2" id="KW-0963">Cytoplasm</keyword>
<dbReference type="GO" id="GO:0002376">
    <property type="term" value="P:immune system process"/>
    <property type="evidence" value="ECO:0007669"/>
    <property type="project" value="UniProtKB-KW"/>
</dbReference>
<evidence type="ECO:0000313" key="10">
    <source>
        <dbReference type="Proteomes" id="UP000663829"/>
    </source>
</evidence>
<evidence type="ECO:0000259" key="7">
    <source>
        <dbReference type="Pfam" id="PF20173"/>
    </source>
</evidence>
<dbReference type="GO" id="GO:0005737">
    <property type="term" value="C:cytoplasm"/>
    <property type="evidence" value="ECO:0007669"/>
    <property type="project" value="UniProtKB-SubCell"/>
</dbReference>
<keyword evidence="5" id="KW-0862">Zinc</keyword>
<accession>A0A814WZ55</accession>
<proteinExistence type="predicted"/>
<evidence type="ECO:0000313" key="9">
    <source>
        <dbReference type="EMBL" id="CAF3974916.1"/>
    </source>
</evidence>
<evidence type="ECO:0000256" key="6">
    <source>
        <dbReference type="ARBA" id="ARBA00022859"/>
    </source>
</evidence>
<comment type="subcellular location">
    <subcellularLocation>
        <location evidence="1">Cytoplasm</location>
    </subcellularLocation>
</comment>
<keyword evidence="6" id="KW-0391">Immunity</keyword>
<keyword evidence="3" id="KW-0479">Metal-binding</keyword>